<protein>
    <submittedName>
        <fullName evidence="1">Uncharacterized protein</fullName>
    </submittedName>
</protein>
<name>A0AAE1DGZ0_9GAST</name>
<dbReference type="EMBL" id="JAWDGP010003856">
    <property type="protein sequence ID" value="KAK3770324.1"/>
    <property type="molecule type" value="Genomic_DNA"/>
</dbReference>
<dbReference type="Proteomes" id="UP001283361">
    <property type="component" value="Unassembled WGS sequence"/>
</dbReference>
<keyword evidence="2" id="KW-1185">Reference proteome</keyword>
<sequence>MNTLIRFAGWNALNIDEAYTHTGRNLAQIVYQKDHSKVYCLPRLIITGLTLISLRQPVPPGIGFQHGMTERPAPPLLAQTEANNNSWSIVFWCGDGFHRAAVLDWTKTCPG</sequence>
<proteinExistence type="predicted"/>
<dbReference type="AlphaFoldDB" id="A0AAE1DGZ0"/>
<evidence type="ECO:0000313" key="1">
    <source>
        <dbReference type="EMBL" id="KAK3770324.1"/>
    </source>
</evidence>
<evidence type="ECO:0000313" key="2">
    <source>
        <dbReference type="Proteomes" id="UP001283361"/>
    </source>
</evidence>
<gene>
    <name evidence="1" type="ORF">RRG08_029977</name>
</gene>
<accession>A0AAE1DGZ0</accession>
<reference evidence="1" key="1">
    <citation type="journal article" date="2023" name="G3 (Bethesda)">
        <title>A reference genome for the long-term kleptoplast-retaining sea slug Elysia crispata morphotype clarki.</title>
        <authorList>
            <person name="Eastman K.E."/>
            <person name="Pendleton A.L."/>
            <person name="Shaikh M.A."/>
            <person name="Suttiyut T."/>
            <person name="Ogas R."/>
            <person name="Tomko P."/>
            <person name="Gavelis G."/>
            <person name="Widhalm J.R."/>
            <person name="Wisecaver J.H."/>
        </authorList>
    </citation>
    <scope>NUCLEOTIDE SEQUENCE</scope>
    <source>
        <strain evidence="1">ECLA1</strain>
    </source>
</reference>
<organism evidence="1 2">
    <name type="scientific">Elysia crispata</name>
    <name type="common">lettuce slug</name>
    <dbReference type="NCBI Taxonomy" id="231223"/>
    <lineage>
        <taxon>Eukaryota</taxon>
        <taxon>Metazoa</taxon>
        <taxon>Spiralia</taxon>
        <taxon>Lophotrochozoa</taxon>
        <taxon>Mollusca</taxon>
        <taxon>Gastropoda</taxon>
        <taxon>Heterobranchia</taxon>
        <taxon>Euthyneura</taxon>
        <taxon>Panpulmonata</taxon>
        <taxon>Sacoglossa</taxon>
        <taxon>Placobranchoidea</taxon>
        <taxon>Plakobranchidae</taxon>
        <taxon>Elysia</taxon>
    </lineage>
</organism>
<comment type="caution">
    <text evidence="1">The sequence shown here is derived from an EMBL/GenBank/DDBJ whole genome shotgun (WGS) entry which is preliminary data.</text>
</comment>